<dbReference type="Proteomes" id="UP000249169">
    <property type="component" value="Unassembled WGS sequence"/>
</dbReference>
<keyword evidence="3" id="KW-1185">Reference proteome</keyword>
<dbReference type="OrthoDB" id="5517536at2"/>
<dbReference type="AlphaFoldDB" id="A0A328C6Q2"/>
<evidence type="ECO:0000256" key="1">
    <source>
        <dbReference type="SAM" id="Coils"/>
    </source>
</evidence>
<dbReference type="PANTHER" id="PTHR39180">
    <property type="match status" value="1"/>
</dbReference>
<evidence type="ECO:0000313" key="2">
    <source>
        <dbReference type="EMBL" id="RAL22482.1"/>
    </source>
</evidence>
<evidence type="ECO:0000313" key="3">
    <source>
        <dbReference type="Proteomes" id="UP000249169"/>
    </source>
</evidence>
<accession>A0A328C6Q2</accession>
<protein>
    <recommendedName>
        <fullName evidence="4">DUF1641 domain-containing protein</fullName>
    </recommendedName>
</protein>
<feature type="coiled-coil region" evidence="1">
    <location>
        <begin position="11"/>
        <end position="38"/>
    </location>
</feature>
<sequence>MSETSALDPAAPAHKDALARIEARLDRLEASIGRLTALLDQAPALIATAVDSADDHLPPAHGADIDARLRHLTRLTLRLTEPRVLATLEQLLDVGEQAPGQLAMAVDVVDDLVQRARARGLDPVELTEALASSGLTLATLLQSPELRALLASPAFAPHSLATAHKALNALADTSPADAPRVGMLGLLSALRDDNVRRALGFALEVARAFGAALADADAPRQLPG</sequence>
<name>A0A328C6Q2_9DELT</name>
<organism evidence="2 3">
    <name type="scientific">Lujinxingia litoralis</name>
    <dbReference type="NCBI Taxonomy" id="2211119"/>
    <lineage>
        <taxon>Bacteria</taxon>
        <taxon>Deltaproteobacteria</taxon>
        <taxon>Bradymonadales</taxon>
        <taxon>Lujinxingiaceae</taxon>
        <taxon>Lujinxingia</taxon>
    </lineage>
</organism>
<dbReference type="InterPro" id="IPR012440">
    <property type="entry name" value="DUF1641"/>
</dbReference>
<gene>
    <name evidence="2" type="ORF">DL240_11595</name>
</gene>
<dbReference type="RefSeq" id="WP_111730054.1">
    <property type="nucleotide sequence ID" value="NZ_QHKO01000004.1"/>
</dbReference>
<evidence type="ECO:0008006" key="4">
    <source>
        <dbReference type="Google" id="ProtNLM"/>
    </source>
</evidence>
<proteinExistence type="predicted"/>
<keyword evidence="1" id="KW-0175">Coiled coil</keyword>
<dbReference type="EMBL" id="QHKO01000004">
    <property type="protein sequence ID" value="RAL22482.1"/>
    <property type="molecule type" value="Genomic_DNA"/>
</dbReference>
<dbReference type="Pfam" id="PF07849">
    <property type="entry name" value="DUF1641"/>
    <property type="match status" value="1"/>
</dbReference>
<reference evidence="2 3" key="1">
    <citation type="submission" date="2018-05" db="EMBL/GenBank/DDBJ databases">
        <title>Lujinxingia marina gen. nov. sp. nov., a new facultative anaerobic member of the class Deltaproteobacteria, and proposal of Lujinxingaceae fam. nov.</title>
        <authorList>
            <person name="Li C.-M."/>
        </authorList>
    </citation>
    <scope>NUCLEOTIDE SEQUENCE [LARGE SCALE GENOMIC DNA]</scope>
    <source>
        <strain evidence="2 3">B210</strain>
    </source>
</reference>
<dbReference type="PANTHER" id="PTHR39180:SF2">
    <property type="entry name" value="DUF1641 DOMAIN-CONTAINING PROTEIN"/>
    <property type="match status" value="1"/>
</dbReference>
<comment type="caution">
    <text evidence="2">The sequence shown here is derived from an EMBL/GenBank/DDBJ whole genome shotgun (WGS) entry which is preliminary data.</text>
</comment>